<keyword evidence="2" id="KW-1185">Reference proteome</keyword>
<protein>
    <submittedName>
        <fullName evidence="1">Uncharacterized protein</fullName>
    </submittedName>
</protein>
<reference evidence="1 2" key="1">
    <citation type="submission" date="2016-11" db="EMBL/GenBank/DDBJ databases">
        <authorList>
            <person name="Jaros S."/>
            <person name="Januszkiewicz K."/>
            <person name="Wedrychowicz H."/>
        </authorList>
    </citation>
    <scope>NUCLEOTIDE SEQUENCE [LARGE SCALE GENOMIC DNA]</scope>
    <source>
        <strain evidence="1 2">DSM 16917</strain>
    </source>
</reference>
<evidence type="ECO:0000313" key="2">
    <source>
        <dbReference type="Proteomes" id="UP000184268"/>
    </source>
</evidence>
<organism evidence="1 2">
    <name type="scientific">Ferrimonas marina</name>
    <dbReference type="NCBI Taxonomy" id="299255"/>
    <lineage>
        <taxon>Bacteria</taxon>
        <taxon>Pseudomonadati</taxon>
        <taxon>Pseudomonadota</taxon>
        <taxon>Gammaproteobacteria</taxon>
        <taxon>Alteromonadales</taxon>
        <taxon>Ferrimonadaceae</taxon>
        <taxon>Ferrimonas</taxon>
    </lineage>
</organism>
<name>A0A1M5U4J9_9GAMM</name>
<accession>A0A1M5U4J9</accession>
<sequence length="880" mass="95544">MRVGTRTSLAVEEVEHLLNTGCCVAIGSREWGKELRSHYLFYSEPDRQCFVAVCRLQGGSKMGGTSNGAIVTVLPLDYHQNCAWGVSMEAQRQAKELVMGAEDPDGPSVVLEAALNDREQILALGRWMLPNLPAEQVDSHLRGLVQREGFASVATAALLGRVPELASCPGSKIDTLRLRHFRKGRRQRHSLICELECAPVDGGWRFALPERPNWRKGPGAASVLPVKGNALPQGNATVQLQALCQSSEGGLLSAVLLHRFMARLSGDALAVGKADLGNLGQCLAADGVMAGVLERLEAVGRRQSIVGFRVLARVVGRKRNYELPVTLCGAAMLRRVKGYTWVPHELGTVAPYYTVEAELGLRNQGLDTHHLAQMLVSTRRIELNKLSRKSPFGPDHRAVLIYPRGVPGGLVAVIKRDVNQVVGLVELFALSPGDRDKISADPKAMAAIRHRHLALQGDADVGLQLVIDGVFRQDRRLDEHRHRLVAWPWPGRDYRAEGLLSALGSQLQHPERIAELVRQVNLPEKRGRGELQDIEGYVKGLGCSWPVQLTVTLDAGGQLSLRWLNQARWYGDFAQELAGAIEGKLIGGPGYVRPPALDPCRIERADAIVASQKAAIATPQEERSWDRVTNGLAAGFSASLQCQTADGVSFEVQCDRSWPLRCTLASSPKASLEALVSASDFAQSVADAAQRAQHELGARITGVRVELHGNRQHPSNGVFADLDAIALASPPQEWAGCLKVRVPRGLRAQLVLSASSELPLPMPPAGAECRQRFTFGVALVKGWGGSRQRRAEQGVASLADYGDGDLKESMTKFCDSEAYRSAVGRLLNDLSPADIAAIRSLTVFLYEPGANGKAVGRARVWANYCLPVGQDPHVRLEIVN</sequence>
<gene>
    <name evidence="1" type="ORF">SAMN02745129_2405</name>
</gene>
<dbReference type="Proteomes" id="UP000184268">
    <property type="component" value="Unassembled WGS sequence"/>
</dbReference>
<dbReference type="EMBL" id="FQXG01000003">
    <property type="protein sequence ID" value="SHH57868.1"/>
    <property type="molecule type" value="Genomic_DNA"/>
</dbReference>
<evidence type="ECO:0000313" key="1">
    <source>
        <dbReference type="EMBL" id="SHH57868.1"/>
    </source>
</evidence>
<proteinExistence type="predicted"/>
<dbReference type="AlphaFoldDB" id="A0A1M5U4J9"/>
<dbReference type="STRING" id="299255.SAMN02745129_2405"/>